<name>A0A1V1P5E5_9BACT</name>
<dbReference type="Gene3D" id="3.30.70.1290">
    <property type="entry name" value="Transposase IS200-like"/>
    <property type="match status" value="1"/>
</dbReference>
<sequence>MTRKARIDAPGALHHVIVRGIERTKIFRSNNDRKNFLHRLSGLIPETRTDCFAWTLTPNHVHLLLKTGSVPISVLMNRLLTGYAGWFNKKHKRHGQLFQNRYKSILCQEDLYFKELVRLPPLNFLKKLVCANHR</sequence>
<comment type="caution">
    <text evidence="2">The sequence shown here is derived from an EMBL/GenBank/DDBJ whole genome shotgun (WGS) entry which is preliminary data.</text>
</comment>
<dbReference type="GO" id="GO:0003677">
    <property type="term" value="F:DNA binding"/>
    <property type="evidence" value="ECO:0007669"/>
    <property type="project" value="InterPro"/>
</dbReference>
<dbReference type="AlphaFoldDB" id="A0A1V1P5E5"/>
<reference evidence="3" key="1">
    <citation type="submission" date="2012-11" db="EMBL/GenBank/DDBJ databases">
        <authorList>
            <person name="Lucero-Rivera Y.E."/>
            <person name="Tovar-Ramirez D."/>
        </authorList>
    </citation>
    <scope>NUCLEOTIDE SEQUENCE [LARGE SCALE GENOMIC DNA]</scope>
    <source>
        <strain evidence="3">Araruama</strain>
    </source>
</reference>
<protein>
    <recommendedName>
        <fullName evidence="1">Transposase IS200-like domain-containing protein</fullName>
    </recommendedName>
</protein>
<dbReference type="SMART" id="SM01321">
    <property type="entry name" value="Y1_Tnp"/>
    <property type="match status" value="1"/>
</dbReference>
<accession>A0A1V1P5E5</accession>
<evidence type="ECO:0000313" key="3">
    <source>
        <dbReference type="Proteomes" id="UP000189670"/>
    </source>
</evidence>
<dbReference type="GO" id="GO:0004803">
    <property type="term" value="F:transposase activity"/>
    <property type="evidence" value="ECO:0007669"/>
    <property type="project" value="InterPro"/>
</dbReference>
<evidence type="ECO:0000313" key="2">
    <source>
        <dbReference type="EMBL" id="ETR70102.1"/>
    </source>
</evidence>
<feature type="domain" description="Transposase IS200-like" evidence="1">
    <location>
        <begin position="9"/>
        <end position="120"/>
    </location>
</feature>
<dbReference type="Pfam" id="PF01797">
    <property type="entry name" value="Y1_Tnp"/>
    <property type="match status" value="1"/>
</dbReference>
<gene>
    <name evidence="2" type="ORF">OMM_09067</name>
</gene>
<dbReference type="SUPFAM" id="SSF143422">
    <property type="entry name" value="Transposase IS200-like"/>
    <property type="match status" value="1"/>
</dbReference>
<evidence type="ECO:0000259" key="1">
    <source>
        <dbReference type="SMART" id="SM01321"/>
    </source>
</evidence>
<dbReference type="GO" id="GO:0006313">
    <property type="term" value="P:DNA transposition"/>
    <property type="evidence" value="ECO:0007669"/>
    <property type="project" value="InterPro"/>
</dbReference>
<dbReference type="Proteomes" id="UP000189670">
    <property type="component" value="Unassembled WGS sequence"/>
</dbReference>
<proteinExistence type="predicted"/>
<dbReference type="InterPro" id="IPR036515">
    <property type="entry name" value="Transposase_17_sf"/>
</dbReference>
<dbReference type="InterPro" id="IPR002686">
    <property type="entry name" value="Transposase_17"/>
</dbReference>
<organism evidence="2 3">
    <name type="scientific">Candidatus Magnetoglobus multicellularis str. Araruama</name>
    <dbReference type="NCBI Taxonomy" id="890399"/>
    <lineage>
        <taxon>Bacteria</taxon>
        <taxon>Pseudomonadati</taxon>
        <taxon>Thermodesulfobacteriota</taxon>
        <taxon>Desulfobacteria</taxon>
        <taxon>Desulfobacterales</taxon>
        <taxon>Desulfobacteraceae</taxon>
        <taxon>Candidatus Magnetoglobus</taxon>
    </lineage>
</organism>
<dbReference type="PANTHER" id="PTHR34322">
    <property type="entry name" value="TRANSPOSASE, Y1_TNP DOMAIN-CONTAINING"/>
    <property type="match status" value="1"/>
</dbReference>
<dbReference type="EMBL" id="ATBP01000489">
    <property type="protein sequence ID" value="ETR70102.1"/>
    <property type="molecule type" value="Genomic_DNA"/>
</dbReference>
<dbReference type="PANTHER" id="PTHR34322:SF2">
    <property type="entry name" value="TRANSPOSASE IS200-LIKE DOMAIN-CONTAINING PROTEIN"/>
    <property type="match status" value="1"/>
</dbReference>